<reference evidence="1 3" key="2">
    <citation type="journal article" date="2014" name="BMC Genomics">
        <title>An improved genome release (version Mt4.0) for the model legume Medicago truncatula.</title>
        <authorList>
            <person name="Tang H."/>
            <person name="Krishnakumar V."/>
            <person name="Bidwell S."/>
            <person name="Rosen B."/>
            <person name="Chan A."/>
            <person name="Zhou S."/>
            <person name="Gentzbittel L."/>
            <person name="Childs K.L."/>
            <person name="Yandell M."/>
            <person name="Gundlach H."/>
            <person name="Mayer K.F."/>
            <person name="Schwartz D.C."/>
            <person name="Town C.D."/>
        </authorList>
    </citation>
    <scope>GENOME REANNOTATION</scope>
    <source>
        <strain evidence="1">A17</strain>
        <strain evidence="2 3">cv. Jemalong A17</strain>
    </source>
</reference>
<dbReference type="HOGENOM" id="CLU_2472424_0_0_1"/>
<gene>
    <name evidence="1" type="ordered locus">MTR_2g438270</name>
</gene>
<evidence type="ECO:0008006" key="4">
    <source>
        <dbReference type="Google" id="ProtNLM"/>
    </source>
</evidence>
<proteinExistence type="predicted"/>
<dbReference type="Proteomes" id="UP000002051">
    <property type="component" value="Chromosome 2"/>
</dbReference>
<organism evidence="1 3">
    <name type="scientific">Medicago truncatula</name>
    <name type="common">Barrel medic</name>
    <name type="synonym">Medicago tribuloides</name>
    <dbReference type="NCBI Taxonomy" id="3880"/>
    <lineage>
        <taxon>Eukaryota</taxon>
        <taxon>Viridiplantae</taxon>
        <taxon>Streptophyta</taxon>
        <taxon>Embryophyta</taxon>
        <taxon>Tracheophyta</taxon>
        <taxon>Spermatophyta</taxon>
        <taxon>Magnoliopsida</taxon>
        <taxon>eudicotyledons</taxon>
        <taxon>Gunneridae</taxon>
        <taxon>Pentapetalae</taxon>
        <taxon>rosids</taxon>
        <taxon>fabids</taxon>
        <taxon>Fabales</taxon>
        <taxon>Fabaceae</taxon>
        <taxon>Papilionoideae</taxon>
        <taxon>50 kb inversion clade</taxon>
        <taxon>NPAAA clade</taxon>
        <taxon>Hologalegina</taxon>
        <taxon>IRL clade</taxon>
        <taxon>Trifolieae</taxon>
        <taxon>Medicago</taxon>
    </lineage>
</organism>
<reference evidence="1 3" key="1">
    <citation type="journal article" date="2011" name="Nature">
        <title>The Medicago genome provides insight into the evolution of rhizobial symbioses.</title>
        <authorList>
            <person name="Young N.D."/>
            <person name="Debelle F."/>
            <person name="Oldroyd G.E."/>
            <person name="Geurts R."/>
            <person name="Cannon S.B."/>
            <person name="Udvardi M.K."/>
            <person name="Benedito V.A."/>
            <person name="Mayer K.F."/>
            <person name="Gouzy J."/>
            <person name="Schoof H."/>
            <person name="Van de Peer Y."/>
            <person name="Proost S."/>
            <person name="Cook D.R."/>
            <person name="Meyers B.C."/>
            <person name="Spannagl M."/>
            <person name="Cheung F."/>
            <person name="De Mita S."/>
            <person name="Krishnakumar V."/>
            <person name="Gundlach H."/>
            <person name="Zhou S."/>
            <person name="Mudge J."/>
            <person name="Bharti A.K."/>
            <person name="Murray J.D."/>
            <person name="Naoumkina M.A."/>
            <person name="Rosen B."/>
            <person name="Silverstein K.A."/>
            <person name="Tang H."/>
            <person name="Rombauts S."/>
            <person name="Zhao P.X."/>
            <person name="Zhou P."/>
            <person name="Barbe V."/>
            <person name="Bardou P."/>
            <person name="Bechner M."/>
            <person name="Bellec A."/>
            <person name="Berger A."/>
            <person name="Berges H."/>
            <person name="Bidwell S."/>
            <person name="Bisseling T."/>
            <person name="Choisne N."/>
            <person name="Couloux A."/>
            <person name="Denny R."/>
            <person name="Deshpande S."/>
            <person name="Dai X."/>
            <person name="Doyle J.J."/>
            <person name="Dudez A.M."/>
            <person name="Farmer A.D."/>
            <person name="Fouteau S."/>
            <person name="Franken C."/>
            <person name="Gibelin C."/>
            <person name="Gish J."/>
            <person name="Goldstein S."/>
            <person name="Gonzalez A.J."/>
            <person name="Green P.J."/>
            <person name="Hallab A."/>
            <person name="Hartog M."/>
            <person name="Hua A."/>
            <person name="Humphray S.J."/>
            <person name="Jeong D.H."/>
            <person name="Jing Y."/>
            <person name="Jocker A."/>
            <person name="Kenton S.M."/>
            <person name="Kim D.J."/>
            <person name="Klee K."/>
            <person name="Lai H."/>
            <person name="Lang C."/>
            <person name="Lin S."/>
            <person name="Macmil S.L."/>
            <person name="Magdelenat G."/>
            <person name="Matthews L."/>
            <person name="McCorrison J."/>
            <person name="Monaghan E.L."/>
            <person name="Mun J.H."/>
            <person name="Najar F.Z."/>
            <person name="Nicholson C."/>
            <person name="Noirot C."/>
            <person name="O'Bleness M."/>
            <person name="Paule C.R."/>
            <person name="Poulain J."/>
            <person name="Prion F."/>
            <person name="Qin B."/>
            <person name="Qu C."/>
            <person name="Retzel E.F."/>
            <person name="Riddle C."/>
            <person name="Sallet E."/>
            <person name="Samain S."/>
            <person name="Samson N."/>
            <person name="Sanders I."/>
            <person name="Saurat O."/>
            <person name="Scarpelli C."/>
            <person name="Schiex T."/>
            <person name="Segurens B."/>
            <person name="Severin A.J."/>
            <person name="Sherrier D.J."/>
            <person name="Shi R."/>
            <person name="Sims S."/>
            <person name="Singer S.R."/>
            <person name="Sinharoy S."/>
            <person name="Sterck L."/>
            <person name="Viollet A."/>
            <person name="Wang B.B."/>
            <person name="Wang K."/>
            <person name="Wang M."/>
            <person name="Wang X."/>
            <person name="Warfsmann J."/>
            <person name="Weissenbach J."/>
            <person name="White D.D."/>
            <person name="White J.D."/>
            <person name="Wiley G.B."/>
            <person name="Wincker P."/>
            <person name="Xing Y."/>
            <person name="Yang L."/>
            <person name="Yao Z."/>
            <person name="Ying F."/>
            <person name="Zhai J."/>
            <person name="Zhou L."/>
            <person name="Zuber A."/>
            <person name="Denarie J."/>
            <person name="Dixon R.A."/>
            <person name="May G.D."/>
            <person name="Schwartz D.C."/>
            <person name="Rogers J."/>
            <person name="Quetier F."/>
            <person name="Town C.D."/>
            <person name="Roe B.A."/>
        </authorList>
    </citation>
    <scope>NUCLEOTIDE SEQUENCE [LARGE SCALE GENOMIC DNA]</scope>
    <source>
        <strain evidence="1">A17</strain>
        <strain evidence="2 3">cv. Jemalong A17</strain>
    </source>
</reference>
<dbReference type="EnsemblPlants" id="KEH37382">
    <property type="protein sequence ID" value="KEH37382"/>
    <property type="gene ID" value="MTR_2g438270"/>
</dbReference>
<name>A0A072V6F9_MEDTR</name>
<accession>A0A072V6F9</accession>
<evidence type="ECO:0000313" key="3">
    <source>
        <dbReference type="Proteomes" id="UP000002051"/>
    </source>
</evidence>
<sequence length="88" mass="10004">MTDSGGLFRMVSEEEKWQIGESYDCTFIALIHKVENPQGLVDFRPILLIGCLYKVLAKVLANRLRKVIGSVIYESWSAFVKGRQILVD</sequence>
<keyword evidence="3" id="KW-1185">Reference proteome</keyword>
<evidence type="ECO:0000313" key="2">
    <source>
        <dbReference type="EnsemblPlants" id="KEH37382"/>
    </source>
</evidence>
<evidence type="ECO:0000313" key="1">
    <source>
        <dbReference type="EMBL" id="KEH37382.1"/>
    </source>
</evidence>
<protein>
    <recommendedName>
        <fullName evidence="4">Reverse transcriptase domain-containing protein</fullName>
    </recommendedName>
</protein>
<reference evidence="2" key="3">
    <citation type="submission" date="2015-04" db="UniProtKB">
        <authorList>
            <consortium name="EnsemblPlants"/>
        </authorList>
    </citation>
    <scope>IDENTIFICATION</scope>
    <source>
        <strain evidence="2">cv. Jemalong A17</strain>
    </source>
</reference>
<dbReference type="EMBL" id="CM001218">
    <property type="protein sequence ID" value="KEH37382.1"/>
    <property type="molecule type" value="Genomic_DNA"/>
</dbReference>
<dbReference type="STRING" id="3880.A0A072V6F9"/>
<dbReference type="AlphaFoldDB" id="A0A072V6F9"/>